<reference evidence="6" key="1">
    <citation type="submission" date="2020-01" db="EMBL/GenBank/DDBJ databases">
        <authorList>
            <consortium name="DOE Joint Genome Institute"/>
            <person name="Haridas S."/>
            <person name="Albert R."/>
            <person name="Binder M."/>
            <person name="Bloem J."/>
            <person name="Labutti K."/>
            <person name="Salamov A."/>
            <person name="Andreopoulos B."/>
            <person name="Baker S.E."/>
            <person name="Barry K."/>
            <person name="Bills G."/>
            <person name="Bluhm B.H."/>
            <person name="Cannon C."/>
            <person name="Castanera R."/>
            <person name="Culley D.E."/>
            <person name="Daum C."/>
            <person name="Ezra D."/>
            <person name="Gonzalez J.B."/>
            <person name="Henrissat B."/>
            <person name="Kuo A."/>
            <person name="Liang C."/>
            <person name="Lipzen A."/>
            <person name="Lutzoni F."/>
            <person name="Magnuson J."/>
            <person name="Mondo S."/>
            <person name="Nolan M."/>
            <person name="Ohm R."/>
            <person name="Pangilinan J."/>
            <person name="Park H.-J."/>
            <person name="Ramirez L."/>
            <person name="Alfaro M."/>
            <person name="Sun H."/>
            <person name="Tritt A."/>
            <person name="Yoshinaga Y."/>
            <person name="Zwiers L.-H."/>
            <person name="Turgeon B.G."/>
            <person name="Goodwin S.B."/>
            <person name="Spatafora J.W."/>
            <person name="Crous P.W."/>
            <person name="Grigoriev I.V."/>
        </authorList>
    </citation>
    <scope>NUCLEOTIDE SEQUENCE</scope>
    <source>
        <strain evidence="6">P77</strain>
    </source>
</reference>
<keyword evidence="7" id="KW-1185">Reference proteome</keyword>
<dbReference type="PANTHER" id="PTHR44329:SF288">
    <property type="entry name" value="MITOGEN-ACTIVATED PROTEIN KINASE KINASE KINASE 20"/>
    <property type="match status" value="1"/>
</dbReference>
<dbReference type="GO" id="GO:0004674">
    <property type="term" value="F:protein serine/threonine kinase activity"/>
    <property type="evidence" value="ECO:0007669"/>
    <property type="project" value="TreeGrafter"/>
</dbReference>
<dbReference type="EMBL" id="ML975486">
    <property type="protein sequence ID" value="KAF1828903.1"/>
    <property type="molecule type" value="Genomic_DNA"/>
</dbReference>
<evidence type="ECO:0000256" key="1">
    <source>
        <dbReference type="ARBA" id="ARBA00022679"/>
    </source>
</evidence>
<gene>
    <name evidence="6" type="ORF">BDW02DRAFT_198926</name>
</gene>
<keyword evidence="4" id="KW-0067">ATP-binding</keyword>
<proteinExistence type="predicted"/>
<evidence type="ECO:0000313" key="6">
    <source>
        <dbReference type="EMBL" id="KAF1828903.1"/>
    </source>
</evidence>
<evidence type="ECO:0000313" key="7">
    <source>
        <dbReference type="Proteomes" id="UP000800040"/>
    </source>
</evidence>
<name>A0A6A5K617_9PLEO</name>
<sequence>MIPPSRCFFSPPAMALDSAVFSSRTVLSGFSDRSVLSGLSDAAWSGPAAPRVPSAAGDNDAVARIWAFLFSRTERPPIVPLSTASVVPGKLFHYKASHFGLGTAHAHLGEGACYRVDKRELSPTQGGFVVAVKTPKLQASASVSSQQQAHAASLILRELQVLTYPPLHLHPNIASILGYSSELIGQHAHGLSLSLVVDLASHGTLKDFLARPLRGEGKERHSLKTKVRLLHDVASGLHALHACGIVQADVKTENVLVFTDAESAKDQTSKAEADEDDGESSLIARLSDFGYAIPVEQESGTQRYMGTSVLNAPEVQRNSQIPNGDLWKCDVFSFALLVWETALDGKRYFSTSASTPIKGQSDVMEWLAGLPRDDLLRLALKSLQDAYGPSEPPLMAILQRVLKSSLRDEKDRRRPMSEIVNIFRRQRFLAAAARSRDARMQFKPEPFSQNQPSSVTDTKSEVCSNRLKQVNMEM</sequence>
<protein>
    <submittedName>
        <fullName evidence="6">Kinase-like protein</fullName>
    </submittedName>
</protein>
<dbReference type="OrthoDB" id="3918771at2759"/>
<dbReference type="AlphaFoldDB" id="A0A6A5K617"/>
<dbReference type="SMART" id="SM00220">
    <property type="entry name" value="S_TKc"/>
    <property type="match status" value="1"/>
</dbReference>
<dbReference type="Pfam" id="PF00069">
    <property type="entry name" value="Pkinase"/>
    <property type="match status" value="1"/>
</dbReference>
<evidence type="ECO:0000256" key="2">
    <source>
        <dbReference type="ARBA" id="ARBA00022741"/>
    </source>
</evidence>
<evidence type="ECO:0000259" key="5">
    <source>
        <dbReference type="PROSITE" id="PS50011"/>
    </source>
</evidence>
<accession>A0A6A5K617</accession>
<dbReference type="Proteomes" id="UP000800040">
    <property type="component" value="Unassembled WGS sequence"/>
</dbReference>
<dbReference type="SUPFAM" id="SSF56112">
    <property type="entry name" value="Protein kinase-like (PK-like)"/>
    <property type="match status" value="1"/>
</dbReference>
<keyword evidence="2" id="KW-0547">Nucleotide-binding</keyword>
<dbReference type="PROSITE" id="PS50011">
    <property type="entry name" value="PROTEIN_KINASE_DOM"/>
    <property type="match status" value="1"/>
</dbReference>
<dbReference type="InterPro" id="IPR000719">
    <property type="entry name" value="Prot_kinase_dom"/>
</dbReference>
<organism evidence="6 7">
    <name type="scientific">Decorospora gaudefroyi</name>
    <dbReference type="NCBI Taxonomy" id="184978"/>
    <lineage>
        <taxon>Eukaryota</taxon>
        <taxon>Fungi</taxon>
        <taxon>Dikarya</taxon>
        <taxon>Ascomycota</taxon>
        <taxon>Pezizomycotina</taxon>
        <taxon>Dothideomycetes</taxon>
        <taxon>Pleosporomycetidae</taxon>
        <taxon>Pleosporales</taxon>
        <taxon>Pleosporineae</taxon>
        <taxon>Pleosporaceae</taxon>
        <taxon>Decorospora</taxon>
    </lineage>
</organism>
<dbReference type="GO" id="GO:0005524">
    <property type="term" value="F:ATP binding"/>
    <property type="evidence" value="ECO:0007669"/>
    <property type="project" value="UniProtKB-KW"/>
</dbReference>
<keyword evidence="3 6" id="KW-0418">Kinase</keyword>
<dbReference type="PANTHER" id="PTHR44329">
    <property type="entry name" value="SERINE/THREONINE-PROTEIN KINASE TNNI3K-RELATED"/>
    <property type="match status" value="1"/>
</dbReference>
<evidence type="ECO:0000256" key="4">
    <source>
        <dbReference type="ARBA" id="ARBA00022840"/>
    </source>
</evidence>
<feature type="domain" description="Protein kinase" evidence="5">
    <location>
        <begin position="102"/>
        <end position="429"/>
    </location>
</feature>
<keyword evidence="1" id="KW-0808">Transferase</keyword>
<dbReference type="InterPro" id="IPR011009">
    <property type="entry name" value="Kinase-like_dom_sf"/>
</dbReference>
<evidence type="ECO:0000256" key="3">
    <source>
        <dbReference type="ARBA" id="ARBA00022777"/>
    </source>
</evidence>
<dbReference type="InterPro" id="IPR051681">
    <property type="entry name" value="Ser/Thr_Kinases-Pseudokinases"/>
</dbReference>
<dbReference type="Gene3D" id="1.10.510.10">
    <property type="entry name" value="Transferase(Phosphotransferase) domain 1"/>
    <property type="match status" value="1"/>
</dbReference>